<evidence type="ECO:0000313" key="4">
    <source>
        <dbReference type="Proteomes" id="UP000031036"/>
    </source>
</evidence>
<dbReference type="Proteomes" id="UP000031036">
    <property type="component" value="Unassembled WGS sequence"/>
</dbReference>
<accession>A0A0B2V2I5</accession>
<gene>
    <name evidence="3" type="ORF">Tcan_15135</name>
</gene>
<keyword evidence="2" id="KW-1133">Transmembrane helix</keyword>
<dbReference type="AlphaFoldDB" id="A0A0B2V2I5"/>
<organism evidence="3 4">
    <name type="scientific">Toxocara canis</name>
    <name type="common">Canine roundworm</name>
    <dbReference type="NCBI Taxonomy" id="6265"/>
    <lineage>
        <taxon>Eukaryota</taxon>
        <taxon>Metazoa</taxon>
        <taxon>Ecdysozoa</taxon>
        <taxon>Nematoda</taxon>
        <taxon>Chromadorea</taxon>
        <taxon>Rhabditida</taxon>
        <taxon>Spirurina</taxon>
        <taxon>Ascaridomorpha</taxon>
        <taxon>Ascaridoidea</taxon>
        <taxon>Toxocaridae</taxon>
        <taxon>Toxocara</taxon>
    </lineage>
</organism>
<comment type="caution">
    <text evidence="3">The sequence shown here is derived from an EMBL/GenBank/DDBJ whole genome shotgun (WGS) entry which is preliminary data.</text>
</comment>
<dbReference type="EMBL" id="JPKZ01002259">
    <property type="protein sequence ID" value="KHN77656.1"/>
    <property type="molecule type" value="Genomic_DNA"/>
</dbReference>
<evidence type="ECO:0000256" key="1">
    <source>
        <dbReference type="SAM" id="MobiDB-lite"/>
    </source>
</evidence>
<keyword evidence="2" id="KW-0472">Membrane</keyword>
<evidence type="ECO:0000313" key="3">
    <source>
        <dbReference type="EMBL" id="KHN77656.1"/>
    </source>
</evidence>
<keyword evidence="4" id="KW-1185">Reference proteome</keyword>
<proteinExistence type="predicted"/>
<protein>
    <submittedName>
        <fullName evidence="3">Uncharacterized protein</fullName>
    </submittedName>
</protein>
<feature type="transmembrane region" description="Helical" evidence="2">
    <location>
        <begin position="115"/>
        <end position="136"/>
    </location>
</feature>
<feature type="transmembrane region" description="Helical" evidence="2">
    <location>
        <begin position="142"/>
        <end position="162"/>
    </location>
</feature>
<evidence type="ECO:0000256" key="2">
    <source>
        <dbReference type="SAM" id="Phobius"/>
    </source>
</evidence>
<sequence>MRRNKTFVEEAQESHMRGTHVVVFNSQRIGAISNGKYSNAEEDMSWFHTTTPGKLPMRKAKNISSYLCGAADLNGVTICCCKDIEKICQEVAAYGDLQITQRQNYKGRNKTIQHYAAIPAETTTSVLFLTTALPPIFERTEILIASLVLNGLLFFVICILMCKICQCCCFLERQDDEDDEGGDKSVHGSTRATPIPLDGGISCPNMVIPPFMEGTAQAQVQNASQPTSTAANPAFAFIAARPTSQPAFRQTGSAAAVARSSATA</sequence>
<reference evidence="3 4" key="1">
    <citation type="submission" date="2014-11" db="EMBL/GenBank/DDBJ databases">
        <title>Genetic blueprint of the zoonotic pathogen Toxocara canis.</title>
        <authorList>
            <person name="Zhu X.-Q."/>
            <person name="Korhonen P.K."/>
            <person name="Cai H."/>
            <person name="Young N.D."/>
            <person name="Nejsum P."/>
            <person name="von Samson-Himmelstjerna G."/>
            <person name="Boag P.R."/>
            <person name="Tan P."/>
            <person name="Li Q."/>
            <person name="Min J."/>
            <person name="Yang Y."/>
            <person name="Wang X."/>
            <person name="Fang X."/>
            <person name="Hall R.S."/>
            <person name="Hofmann A."/>
            <person name="Sternberg P.W."/>
            <person name="Jex A.R."/>
            <person name="Gasser R.B."/>
        </authorList>
    </citation>
    <scope>NUCLEOTIDE SEQUENCE [LARGE SCALE GENOMIC DNA]</scope>
    <source>
        <strain evidence="3">PN_DK_2014</strain>
    </source>
</reference>
<name>A0A0B2V2I5_TOXCA</name>
<feature type="region of interest" description="Disordered" evidence="1">
    <location>
        <begin position="179"/>
        <end position="198"/>
    </location>
</feature>
<keyword evidence="2" id="KW-0812">Transmembrane</keyword>